<sequence>MTALFNHALRHRPLTTLMGVAINLGGAASLLTHLR</sequence>
<gene>
    <name evidence="2" type="ORF">PNO31109_02603</name>
</gene>
<dbReference type="AlphaFoldDB" id="A0A5E4VEI9"/>
<protein>
    <submittedName>
        <fullName evidence="2">Uncharacterized protein</fullName>
    </submittedName>
</protein>
<keyword evidence="1" id="KW-0472">Membrane</keyword>
<name>A0A5E4VEI9_9BURK</name>
<keyword evidence="1" id="KW-1133">Transmembrane helix</keyword>
<dbReference type="Proteomes" id="UP000367825">
    <property type="component" value="Unassembled WGS sequence"/>
</dbReference>
<evidence type="ECO:0000313" key="3">
    <source>
        <dbReference type="Proteomes" id="UP000367825"/>
    </source>
</evidence>
<keyword evidence="3" id="KW-1185">Reference proteome</keyword>
<evidence type="ECO:0000313" key="2">
    <source>
        <dbReference type="EMBL" id="VVE10506.1"/>
    </source>
</evidence>
<reference evidence="2 3" key="1">
    <citation type="submission" date="2019-08" db="EMBL/GenBank/DDBJ databases">
        <authorList>
            <person name="Peeters C."/>
        </authorList>
    </citation>
    <scope>NUCLEOTIDE SEQUENCE [LARGE SCALE GENOMIC DNA]</scope>
    <source>
        <strain evidence="2 3">LMG 31109</strain>
    </source>
</reference>
<evidence type="ECO:0000256" key="1">
    <source>
        <dbReference type="SAM" id="Phobius"/>
    </source>
</evidence>
<feature type="transmembrane region" description="Helical" evidence="1">
    <location>
        <begin position="14"/>
        <end position="34"/>
    </location>
</feature>
<accession>A0A5E4VEI9</accession>
<dbReference type="EMBL" id="CABPSC010000009">
    <property type="protein sequence ID" value="VVE10506.1"/>
    <property type="molecule type" value="Genomic_DNA"/>
</dbReference>
<proteinExistence type="predicted"/>
<organism evidence="2 3">
    <name type="scientific">Pandoraea nosoerga</name>
    <dbReference type="NCBI Taxonomy" id="2508296"/>
    <lineage>
        <taxon>Bacteria</taxon>
        <taxon>Pseudomonadati</taxon>
        <taxon>Pseudomonadota</taxon>
        <taxon>Betaproteobacteria</taxon>
        <taxon>Burkholderiales</taxon>
        <taxon>Burkholderiaceae</taxon>
        <taxon>Pandoraea</taxon>
    </lineage>
</organism>
<keyword evidence="1" id="KW-0812">Transmembrane</keyword>